<protein>
    <submittedName>
        <fullName evidence="7">Radical SAM protein</fullName>
    </submittedName>
</protein>
<dbReference type="SFLD" id="SFLDS00029">
    <property type="entry name" value="Radical_SAM"/>
    <property type="match status" value="1"/>
</dbReference>
<gene>
    <name evidence="7" type="ORF">HY912_22040</name>
</gene>
<dbReference type="Gene3D" id="3.20.20.70">
    <property type="entry name" value="Aldolase class I"/>
    <property type="match status" value="1"/>
</dbReference>
<evidence type="ECO:0000313" key="7">
    <source>
        <dbReference type="EMBL" id="MBI5252184.1"/>
    </source>
</evidence>
<evidence type="ECO:0000256" key="3">
    <source>
        <dbReference type="ARBA" id="ARBA00022723"/>
    </source>
</evidence>
<dbReference type="EMBL" id="JACRDE010000577">
    <property type="protein sequence ID" value="MBI5252184.1"/>
    <property type="molecule type" value="Genomic_DNA"/>
</dbReference>
<evidence type="ECO:0000256" key="4">
    <source>
        <dbReference type="ARBA" id="ARBA00023004"/>
    </source>
</evidence>
<keyword evidence="4" id="KW-0408">Iron</keyword>
<dbReference type="Pfam" id="PF04055">
    <property type="entry name" value="Radical_SAM"/>
    <property type="match status" value="1"/>
</dbReference>
<comment type="caution">
    <text evidence="7">The sequence shown here is derived from an EMBL/GenBank/DDBJ whole genome shotgun (WGS) entry which is preliminary data.</text>
</comment>
<dbReference type="InterPro" id="IPR050377">
    <property type="entry name" value="Radical_SAM_PqqE_MftC-like"/>
</dbReference>
<dbReference type="InterPro" id="IPR058240">
    <property type="entry name" value="rSAM_sf"/>
</dbReference>
<dbReference type="PANTHER" id="PTHR11228:SF7">
    <property type="entry name" value="PQQA PEPTIDE CYCLASE"/>
    <property type="match status" value="1"/>
</dbReference>
<organism evidence="7 8">
    <name type="scientific">Desulfomonile tiedjei</name>
    <dbReference type="NCBI Taxonomy" id="2358"/>
    <lineage>
        <taxon>Bacteria</taxon>
        <taxon>Pseudomonadati</taxon>
        <taxon>Thermodesulfobacteriota</taxon>
        <taxon>Desulfomonilia</taxon>
        <taxon>Desulfomonilales</taxon>
        <taxon>Desulfomonilaceae</taxon>
        <taxon>Desulfomonile</taxon>
    </lineage>
</organism>
<reference evidence="7" key="1">
    <citation type="submission" date="2020-07" db="EMBL/GenBank/DDBJ databases">
        <title>Huge and variable diversity of episymbiotic CPR bacteria and DPANN archaea in groundwater ecosystems.</title>
        <authorList>
            <person name="He C.Y."/>
            <person name="Keren R."/>
            <person name="Whittaker M."/>
            <person name="Farag I.F."/>
            <person name="Doudna J."/>
            <person name="Cate J.H.D."/>
            <person name="Banfield J.F."/>
        </authorList>
    </citation>
    <scope>NUCLEOTIDE SEQUENCE</scope>
    <source>
        <strain evidence="7">NC_groundwater_1664_Pr3_B-0.1um_52_9</strain>
    </source>
</reference>
<keyword evidence="5" id="KW-0411">Iron-sulfur</keyword>
<dbReference type="GO" id="GO:0003824">
    <property type="term" value="F:catalytic activity"/>
    <property type="evidence" value="ECO:0007669"/>
    <property type="project" value="InterPro"/>
</dbReference>
<evidence type="ECO:0000256" key="5">
    <source>
        <dbReference type="ARBA" id="ARBA00023014"/>
    </source>
</evidence>
<dbReference type="CDD" id="cd01335">
    <property type="entry name" value="Radical_SAM"/>
    <property type="match status" value="1"/>
</dbReference>
<evidence type="ECO:0000256" key="1">
    <source>
        <dbReference type="ARBA" id="ARBA00001966"/>
    </source>
</evidence>
<dbReference type="Proteomes" id="UP000807825">
    <property type="component" value="Unassembled WGS sequence"/>
</dbReference>
<dbReference type="GO" id="GO:0051536">
    <property type="term" value="F:iron-sulfur cluster binding"/>
    <property type="evidence" value="ECO:0007669"/>
    <property type="project" value="UniProtKB-KW"/>
</dbReference>
<dbReference type="PROSITE" id="PS51918">
    <property type="entry name" value="RADICAL_SAM"/>
    <property type="match status" value="1"/>
</dbReference>
<proteinExistence type="predicted"/>
<keyword evidence="2" id="KW-0949">S-adenosyl-L-methionine</keyword>
<dbReference type="AlphaFoldDB" id="A0A9D6V623"/>
<dbReference type="SUPFAM" id="SSF102114">
    <property type="entry name" value="Radical SAM enzymes"/>
    <property type="match status" value="1"/>
</dbReference>
<evidence type="ECO:0000313" key="8">
    <source>
        <dbReference type="Proteomes" id="UP000807825"/>
    </source>
</evidence>
<comment type="cofactor">
    <cofactor evidence="1">
        <name>[4Fe-4S] cluster</name>
        <dbReference type="ChEBI" id="CHEBI:49883"/>
    </cofactor>
</comment>
<keyword evidence="3" id="KW-0479">Metal-binding</keyword>
<feature type="domain" description="Radical SAM core" evidence="6">
    <location>
        <begin position="34"/>
        <end position="235"/>
    </location>
</feature>
<dbReference type="PANTHER" id="PTHR11228">
    <property type="entry name" value="RADICAL SAM DOMAIN PROTEIN"/>
    <property type="match status" value="1"/>
</dbReference>
<name>A0A9D6V623_9BACT</name>
<dbReference type="SFLD" id="SFLDG01067">
    <property type="entry name" value="SPASM/twitch_domain_containing"/>
    <property type="match status" value="1"/>
</dbReference>
<sequence length="324" mass="36311">MENTGKSSLSRLWTASGNLVKFVLPFLSYNLLGRVSPVLAGYKITHNCNLKCSHCPYWKRSGQEQDFDGVVETMRQLKQMGVKILILEGGEPLLWKDAKKNIRHVVEAARKYFPCVCMTTNGTLGWQGLELDRVWVSLDGPARIHDEIRGRGMFFRVFRNLQRPGQTGAFVSTTVNAFNAESIPQLVTMLLGVADGVTIQFHYPYNGFPDPLFLPVPERGNLLDQLIFLKGLGYPVANSYRSLRELKQEKWTCQDKLLANAEPDGTVLHGCYLKNRGPQECGCCGFAAHNEMTLAFNGNLESILAGMKIFFGKQYVDPPSKRSV</sequence>
<dbReference type="InterPro" id="IPR007197">
    <property type="entry name" value="rSAM"/>
</dbReference>
<evidence type="ECO:0000259" key="6">
    <source>
        <dbReference type="PROSITE" id="PS51918"/>
    </source>
</evidence>
<dbReference type="GO" id="GO:0046872">
    <property type="term" value="F:metal ion binding"/>
    <property type="evidence" value="ECO:0007669"/>
    <property type="project" value="UniProtKB-KW"/>
</dbReference>
<evidence type="ECO:0000256" key="2">
    <source>
        <dbReference type="ARBA" id="ARBA00022691"/>
    </source>
</evidence>
<dbReference type="InterPro" id="IPR013785">
    <property type="entry name" value="Aldolase_TIM"/>
</dbReference>
<accession>A0A9D6V623</accession>